<feature type="transmembrane region" description="Helical" evidence="1">
    <location>
        <begin position="311"/>
        <end position="332"/>
    </location>
</feature>
<comment type="caution">
    <text evidence="3">The sequence shown here is derived from an EMBL/GenBank/DDBJ whole genome shotgun (WGS) entry which is preliminary data.</text>
</comment>
<dbReference type="Pfam" id="PF01757">
    <property type="entry name" value="Acyl_transf_3"/>
    <property type="match status" value="1"/>
</dbReference>
<proteinExistence type="predicted"/>
<evidence type="ECO:0000256" key="1">
    <source>
        <dbReference type="SAM" id="Phobius"/>
    </source>
</evidence>
<keyword evidence="1" id="KW-0812">Transmembrane</keyword>
<dbReference type="PANTHER" id="PTHR23028">
    <property type="entry name" value="ACETYLTRANSFERASE"/>
    <property type="match status" value="1"/>
</dbReference>
<evidence type="ECO:0000313" key="3">
    <source>
        <dbReference type="EMBL" id="MFC0518576.1"/>
    </source>
</evidence>
<name>A0ABV6LGI8_9SPHI</name>
<dbReference type="InterPro" id="IPR002656">
    <property type="entry name" value="Acyl_transf_3_dom"/>
</dbReference>
<keyword evidence="1" id="KW-1133">Transmembrane helix</keyword>
<dbReference type="RefSeq" id="WP_377026291.1">
    <property type="nucleotide sequence ID" value="NZ_JBHLTS010000079.1"/>
</dbReference>
<feature type="transmembrane region" description="Helical" evidence="1">
    <location>
        <begin position="198"/>
        <end position="217"/>
    </location>
</feature>
<feature type="transmembrane region" description="Helical" evidence="1">
    <location>
        <begin position="171"/>
        <end position="191"/>
    </location>
</feature>
<dbReference type="PANTHER" id="PTHR23028:SF131">
    <property type="entry name" value="BLR2367 PROTEIN"/>
    <property type="match status" value="1"/>
</dbReference>
<protein>
    <submittedName>
        <fullName evidence="3">Acyltransferase family protein</fullName>
        <ecNumber evidence="3">2.3.-.-</ecNumber>
    </submittedName>
</protein>
<gene>
    <name evidence="3" type="ORF">ACFFGT_30460</name>
</gene>
<accession>A0ABV6LGI8</accession>
<keyword evidence="3" id="KW-0012">Acyltransferase</keyword>
<organism evidence="3 4">
    <name type="scientific">Mucilaginibacter angelicae</name>
    <dbReference type="NCBI Taxonomy" id="869718"/>
    <lineage>
        <taxon>Bacteria</taxon>
        <taxon>Pseudomonadati</taxon>
        <taxon>Bacteroidota</taxon>
        <taxon>Sphingobacteriia</taxon>
        <taxon>Sphingobacteriales</taxon>
        <taxon>Sphingobacteriaceae</taxon>
        <taxon>Mucilaginibacter</taxon>
    </lineage>
</organism>
<dbReference type="GO" id="GO:0016746">
    <property type="term" value="F:acyltransferase activity"/>
    <property type="evidence" value="ECO:0007669"/>
    <property type="project" value="UniProtKB-KW"/>
</dbReference>
<feature type="transmembrane region" description="Helical" evidence="1">
    <location>
        <begin position="113"/>
        <end position="136"/>
    </location>
</feature>
<sequence length="387" mass="44005">MIIVNEKLPPTRKATTKSSVYGQLDVWRALAAIWVVMEHACSTVLSDTHVVPHATSFLLKNYIIFSLSGQLGVIMFFVISGYCIVLAADRAINKQKTPVDFLKARFRRIFPPYYASIALAVVLPLSFLAMAHLGLIPMPNHKVEFLNGSFVYYFANLTLTQDLLHVTPIQAIYWSLCYEVAFYVIVAICMFLNKTLKFNLHSMLFIITQLSLLWLIISPDTCPFPFGLWYLFGLGGLVYRLIQRPDDLFAKLFLGITGLSVLLFACFQKGHYLLGHPSSRTQAIFGLVFSAIILLLHRFDGVLMNNRLVRIFAFLGTMSYSIYLSHTSVIAIPRQLMIKLGFIDDKYWVTFIVQIVVGIVFGYVFHIFCERPFMSAHAKVREDKIKV</sequence>
<feature type="transmembrane region" description="Helical" evidence="1">
    <location>
        <begin position="62"/>
        <end position="88"/>
    </location>
</feature>
<keyword evidence="4" id="KW-1185">Reference proteome</keyword>
<evidence type="ECO:0000259" key="2">
    <source>
        <dbReference type="Pfam" id="PF01757"/>
    </source>
</evidence>
<keyword evidence="1" id="KW-0472">Membrane</keyword>
<keyword evidence="3" id="KW-0808">Transferase</keyword>
<dbReference type="Proteomes" id="UP001589828">
    <property type="component" value="Unassembled WGS sequence"/>
</dbReference>
<feature type="domain" description="Acyltransferase 3" evidence="2">
    <location>
        <begin position="23"/>
        <end position="365"/>
    </location>
</feature>
<feature type="transmembrane region" description="Helical" evidence="1">
    <location>
        <begin position="249"/>
        <end position="270"/>
    </location>
</feature>
<feature type="transmembrane region" description="Helical" evidence="1">
    <location>
        <begin position="223"/>
        <end position="242"/>
    </location>
</feature>
<dbReference type="EC" id="2.3.-.-" evidence="3"/>
<feature type="transmembrane region" description="Helical" evidence="1">
    <location>
        <begin position="282"/>
        <end position="299"/>
    </location>
</feature>
<reference evidence="3 4" key="1">
    <citation type="submission" date="2024-09" db="EMBL/GenBank/DDBJ databases">
        <authorList>
            <person name="Sun Q."/>
            <person name="Mori K."/>
        </authorList>
    </citation>
    <scope>NUCLEOTIDE SEQUENCE [LARGE SCALE GENOMIC DNA]</scope>
    <source>
        <strain evidence="3 4">NCAIM B.02415</strain>
    </source>
</reference>
<dbReference type="EMBL" id="JBHLTS010000079">
    <property type="protein sequence ID" value="MFC0518576.1"/>
    <property type="molecule type" value="Genomic_DNA"/>
</dbReference>
<feature type="transmembrane region" description="Helical" evidence="1">
    <location>
        <begin position="347"/>
        <end position="369"/>
    </location>
</feature>
<dbReference type="InterPro" id="IPR050879">
    <property type="entry name" value="Acyltransferase_3"/>
</dbReference>
<evidence type="ECO:0000313" key="4">
    <source>
        <dbReference type="Proteomes" id="UP001589828"/>
    </source>
</evidence>